<evidence type="ECO:0000313" key="2">
    <source>
        <dbReference type="Proteomes" id="UP000033423"/>
    </source>
</evidence>
<comment type="caution">
    <text evidence="1">The sequence shown here is derived from an EMBL/GenBank/DDBJ whole genome shotgun (WGS) entry which is preliminary data.</text>
</comment>
<dbReference type="Proteomes" id="UP000033423">
    <property type="component" value="Unassembled WGS sequence"/>
</dbReference>
<gene>
    <name evidence="1" type="ORF">MBAV_004768</name>
</gene>
<reference evidence="1 2" key="1">
    <citation type="submission" date="2015-02" db="EMBL/GenBank/DDBJ databases">
        <title>Single-cell genomics of uncultivated deep-branching MTB reveals a conserved set of magnetosome genes.</title>
        <authorList>
            <person name="Kolinko S."/>
            <person name="Richter M."/>
            <person name="Glockner F.O."/>
            <person name="Brachmann A."/>
            <person name="Schuler D."/>
        </authorList>
    </citation>
    <scope>NUCLEOTIDE SEQUENCE [LARGE SCALE GENOMIC DNA]</scope>
    <source>
        <strain evidence="1">TM-1</strain>
    </source>
</reference>
<protein>
    <submittedName>
        <fullName evidence="1">Uncharacterized protein</fullName>
    </submittedName>
</protein>
<evidence type="ECO:0000313" key="1">
    <source>
        <dbReference type="EMBL" id="KJU83038.1"/>
    </source>
</evidence>
<keyword evidence="2" id="KW-1185">Reference proteome</keyword>
<proteinExistence type="predicted"/>
<name>A0A0F3GQT1_9BACT</name>
<dbReference type="EMBL" id="LACI01002067">
    <property type="protein sequence ID" value="KJU83038.1"/>
    <property type="molecule type" value="Genomic_DNA"/>
</dbReference>
<sequence length="170" mass="19146">MTLVFRLSISVASGLSIISSLLKTKVSRSGTHQRFSIEASNFFKKCLEVIISKMIENTKQIDTEILKPFPNVKIVDSSSWDVSPELKEIFGGFGGDASDANCKVQFMYEYKSGSILMLEETRGNMPDQRYSKNTASLINKDKLLNFRSKKVELDCLSIRNFIVNISLFVV</sequence>
<organism evidence="1 2">
    <name type="scientific">Candidatus Magnetobacterium bavaricum</name>
    <dbReference type="NCBI Taxonomy" id="29290"/>
    <lineage>
        <taxon>Bacteria</taxon>
        <taxon>Pseudomonadati</taxon>
        <taxon>Nitrospirota</taxon>
        <taxon>Thermodesulfovibrionia</taxon>
        <taxon>Thermodesulfovibrionales</taxon>
        <taxon>Candidatus Magnetobacteriaceae</taxon>
        <taxon>Candidatus Magnetobacterium</taxon>
    </lineage>
</organism>
<accession>A0A0F3GQT1</accession>
<dbReference type="AlphaFoldDB" id="A0A0F3GQT1"/>